<accession>A0ABS9UY52</accession>
<dbReference type="Gene3D" id="3.90.640.20">
    <property type="entry name" value="Heat-shock cognate protein, ATPase"/>
    <property type="match status" value="1"/>
</dbReference>
<evidence type="ECO:0000313" key="2">
    <source>
        <dbReference type="EMBL" id="MCH7409102.1"/>
    </source>
</evidence>
<keyword evidence="3" id="KW-1185">Reference proteome</keyword>
<dbReference type="InterPro" id="IPR037126">
    <property type="entry name" value="PdaC/RsiV-like_sf"/>
</dbReference>
<name>A0ABS9UY52_9BACT</name>
<dbReference type="EMBL" id="JAKZGP010000012">
    <property type="protein sequence ID" value="MCH7409102.1"/>
    <property type="molecule type" value="Genomic_DNA"/>
</dbReference>
<reference evidence="2" key="1">
    <citation type="submission" date="2022-03" db="EMBL/GenBank/DDBJ databases">
        <title>De novo assembled genomes of Belliella spp. (Cyclobacteriaceae) strains.</title>
        <authorList>
            <person name="Szabo A."/>
            <person name="Korponai K."/>
            <person name="Felfoldi T."/>
        </authorList>
    </citation>
    <scope>NUCLEOTIDE SEQUENCE</scope>
    <source>
        <strain evidence="2">DSM 111904</strain>
    </source>
</reference>
<evidence type="ECO:0000313" key="3">
    <source>
        <dbReference type="Proteomes" id="UP001165489"/>
    </source>
</evidence>
<gene>
    <name evidence="2" type="ORF">MM239_06835</name>
</gene>
<dbReference type="Gene3D" id="3.30.565.40">
    <property type="entry name" value="Fervidobacterium nodosum Rt17-B1 like"/>
    <property type="match status" value="1"/>
</dbReference>
<dbReference type="Pfam" id="PF11738">
    <property type="entry name" value="DUF3298"/>
    <property type="match status" value="1"/>
</dbReference>
<proteinExistence type="predicted"/>
<dbReference type="RefSeq" id="WP_241347461.1">
    <property type="nucleotide sequence ID" value="NZ_JAKZGP010000012.1"/>
</dbReference>
<feature type="domain" description="DUF3298" evidence="1">
    <location>
        <begin position="179"/>
        <end position="240"/>
    </location>
</feature>
<evidence type="ECO:0000259" key="1">
    <source>
        <dbReference type="Pfam" id="PF11738"/>
    </source>
</evidence>
<protein>
    <recommendedName>
        <fullName evidence="1">DUF3298 domain-containing protein</fullName>
    </recommendedName>
</protein>
<comment type="caution">
    <text evidence="2">The sequence shown here is derived from an EMBL/GenBank/DDBJ whole genome shotgun (WGS) entry which is preliminary data.</text>
</comment>
<dbReference type="Proteomes" id="UP001165489">
    <property type="component" value="Unassembled WGS sequence"/>
</dbReference>
<dbReference type="PROSITE" id="PS51257">
    <property type="entry name" value="PROKAR_LIPOPROTEIN"/>
    <property type="match status" value="1"/>
</dbReference>
<sequence length="250" mass="28405">MKNKFYLNLTFGLLLASCGVKESDKPLIAEIKTYTDEQCHGDACAKVDLSYVYYTGESEVDSLVNFNIDQVITNFVSFEEPAETLALAVDHFFDEFDRYIESFDHGIGWFHDVSAKEDFQNDQVLTVTVRGTSFLGGAHPNTFPRILNFSRQTGKLISNEDLILDQEALLIKAEEKFRDYHEVAEEVSLGGDGRFFLKDDKFFFLPANMGFCEEGFCLLYSSYEIGPYVLGETSLVLTWDELDGLIKTEF</sequence>
<organism evidence="2 3">
    <name type="scientific">Belliella filtrata</name>
    <dbReference type="NCBI Taxonomy" id="2923435"/>
    <lineage>
        <taxon>Bacteria</taxon>
        <taxon>Pseudomonadati</taxon>
        <taxon>Bacteroidota</taxon>
        <taxon>Cytophagia</taxon>
        <taxon>Cytophagales</taxon>
        <taxon>Cyclobacteriaceae</taxon>
        <taxon>Belliella</taxon>
    </lineage>
</organism>
<dbReference type="InterPro" id="IPR021729">
    <property type="entry name" value="DUF3298"/>
</dbReference>